<evidence type="ECO:0000256" key="1">
    <source>
        <dbReference type="PIRSR" id="PIRSR016184-1"/>
    </source>
</evidence>
<evidence type="ECO:0000313" key="3">
    <source>
        <dbReference type="Proteomes" id="UP000235672"/>
    </source>
</evidence>
<organism evidence="2 3">
    <name type="scientific">Hyaloscypha hepaticicola</name>
    <dbReference type="NCBI Taxonomy" id="2082293"/>
    <lineage>
        <taxon>Eukaryota</taxon>
        <taxon>Fungi</taxon>
        <taxon>Dikarya</taxon>
        <taxon>Ascomycota</taxon>
        <taxon>Pezizomycotina</taxon>
        <taxon>Leotiomycetes</taxon>
        <taxon>Helotiales</taxon>
        <taxon>Hyaloscyphaceae</taxon>
        <taxon>Hyaloscypha</taxon>
    </lineage>
</organism>
<dbReference type="AlphaFoldDB" id="A0A2J6PYS6"/>
<gene>
    <name evidence="2" type="ORF">NA56DRAFT_603186</name>
</gene>
<dbReference type="STRING" id="1745343.A0A2J6PYS6"/>
<dbReference type="NCBIfam" id="TIGR00654">
    <property type="entry name" value="PhzF_family"/>
    <property type="match status" value="1"/>
</dbReference>
<dbReference type="GO" id="GO:0016853">
    <property type="term" value="F:isomerase activity"/>
    <property type="evidence" value="ECO:0007669"/>
    <property type="project" value="TreeGrafter"/>
</dbReference>
<dbReference type="Proteomes" id="UP000235672">
    <property type="component" value="Unassembled WGS sequence"/>
</dbReference>
<sequence>MQLSFTTLDVFTSTRYAGNPVAIVHVPASLSESLTQSQKQAISSEFNLSETVFLHLPETRTAPTERKIDIFTTAAEVPFAGHPTIGTAHYLLKVLGEKVDTLITKAGPIPISIYKETGNVKAQVPHAFHVHRVTYMCSLNGKENPACSIVKGMSFIFVKLETLEALSSAEEVKNLQEDTYDPSSLDDGWKEGLIGTMYFVAQGEDESGRKKYRTRMFGSREDPGTGSASSALGCHLAGLEGKEKGVVKFRFEQGVEMGRSNEIEVDVTRSEGGEGVERVVLSGAAVTVMEGNLQA</sequence>
<dbReference type="OrthoDB" id="75169at2759"/>
<proteinExistence type="predicted"/>
<dbReference type="PANTHER" id="PTHR13774:SF32">
    <property type="entry name" value="ANTISENSE-ENHANCING SEQUENCE 1"/>
    <property type="match status" value="1"/>
</dbReference>
<feature type="active site" evidence="1">
    <location>
        <position position="50"/>
    </location>
</feature>
<dbReference type="EMBL" id="KZ613490">
    <property type="protein sequence ID" value="PMD19195.1"/>
    <property type="molecule type" value="Genomic_DNA"/>
</dbReference>
<dbReference type="InterPro" id="IPR003719">
    <property type="entry name" value="Phenazine_PhzF-like"/>
</dbReference>
<keyword evidence="3" id="KW-1185">Reference proteome</keyword>
<dbReference type="PIRSF" id="PIRSF016184">
    <property type="entry name" value="PhzC_PhzF"/>
    <property type="match status" value="1"/>
</dbReference>
<dbReference type="SUPFAM" id="SSF54506">
    <property type="entry name" value="Diaminopimelate epimerase-like"/>
    <property type="match status" value="1"/>
</dbReference>
<dbReference type="PANTHER" id="PTHR13774">
    <property type="entry name" value="PHENAZINE BIOSYNTHESIS PROTEIN"/>
    <property type="match status" value="1"/>
</dbReference>
<dbReference type="Gene3D" id="3.10.310.10">
    <property type="entry name" value="Diaminopimelate Epimerase, Chain A, domain 1"/>
    <property type="match status" value="2"/>
</dbReference>
<dbReference type="GO" id="GO:0005737">
    <property type="term" value="C:cytoplasm"/>
    <property type="evidence" value="ECO:0007669"/>
    <property type="project" value="TreeGrafter"/>
</dbReference>
<reference evidence="2 3" key="1">
    <citation type="submission" date="2016-05" db="EMBL/GenBank/DDBJ databases">
        <title>A degradative enzymes factory behind the ericoid mycorrhizal symbiosis.</title>
        <authorList>
            <consortium name="DOE Joint Genome Institute"/>
            <person name="Martino E."/>
            <person name="Morin E."/>
            <person name="Grelet G."/>
            <person name="Kuo A."/>
            <person name="Kohler A."/>
            <person name="Daghino S."/>
            <person name="Barry K."/>
            <person name="Choi C."/>
            <person name="Cichocki N."/>
            <person name="Clum A."/>
            <person name="Copeland A."/>
            <person name="Hainaut M."/>
            <person name="Haridas S."/>
            <person name="Labutti K."/>
            <person name="Lindquist E."/>
            <person name="Lipzen A."/>
            <person name="Khouja H.-R."/>
            <person name="Murat C."/>
            <person name="Ohm R."/>
            <person name="Olson A."/>
            <person name="Spatafora J."/>
            <person name="Veneault-Fourrey C."/>
            <person name="Henrissat B."/>
            <person name="Grigoriev I."/>
            <person name="Martin F."/>
            <person name="Perotto S."/>
        </authorList>
    </citation>
    <scope>NUCLEOTIDE SEQUENCE [LARGE SCALE GENOMIC DNA]</scope>
    <source>
        <strain evidence="2 3">UAMH 7357</strain>
    </source>
</reference>
<name>A0A2J6PYS6_9HELO</name>
<accession>A0A2J6PYS6</accession>
<dbReference type="Pfam" id="PF02567">
    <property type="entry name" value="PhzC-PhzF"/>
    <property type="match status" value="1"/>
</dbReference>
<protein>
    <submittedName>
        <fullName evidence="2">Diaminopimelate epimerase-like protein</fullName>
    </submittedName>
</protein>
<evidence type="ECO:0000313" key="2">
    <source>
        <dbReference type="EMBL" id="PMD19195.1"/>
    </source>
</evidence>